<keyword evidence="2" id="KW-1185">Reference proteome</keyword>
<evidence type="ECO:0000313" key="1">
    <source>
        <dbReference type="EMBL" id="TNN70497.1"/>
    </source>
</evidence>
<dbReference type="AlphaFoldDB" id="A0A4Z2HXS4"/>
<reference evidence="1 2" key="1">
    <citation type="submission" date="2019-03" db="EMBL/GenBank/DDBJ databases">
        <title>First draft genome of Liparis tanakae, snailfish: a comprehensive survey of snailfish specific genes.</title>
        <authorList>
            <person name="Kim W."/>
            <person name="Song I."/>
            <person name="Jeong J.-H."/>
            <person name="Kim D."/>
            <person name="Kim S."/>
            <person name="Ryu S."/>
            <person name="Song J.Y."/>
            <person name="Lee S.K."/>
        </authorList>
    </citation>
    <scope>NUCLEOTIDE SEQUENCE [LARGE SCALE GENOMIC DNA]</scope>
    <source>
        <tissue evidence="1">Muscle</tissue>
    </source>
</reference>
<comment type="caution">
    <text evidence="1">The sequence shown here is derived from an EMBL/GenBank/DDBJ whole genome shotgun (WGS) entry which is preliminary data.</text>
</comment>
<dbReference type="EMBL" id="SRLO01000162">
    <property type="protein sequence ID" value="TNN70497.1"/>
    <property type="molecule type" value="Genomic_DNA"/>
</dbReference>
<organism evidence="1 2">
    <name type="scientific">Liparis tanakae</name>
    <name type="common">Tanaka's snailfish</name>
    <dbReference type="NCBI Taxonomy" id="230148"/>
    <lineage>
        <taxon>Eukaryota</taxon>
        <taxon>Metazoa</taxon>
        <taxon>Chordata</taxon>
        <taxon>Craniata</taxon>
        <taxon>Vertebrata</taxon>
        <taxon>Euteleostomi</taxon>
        <taxon>Actinopterygii</taxon>
        <taxon>Neopterygii</taxon>
        <taxon>Teleostei</taxon>
        <taxon>Neoteleostei</taxon>
        <taxon>Acanthomorphata</taxon>
        <taxon>Eupercaria</taxon>
        <taxon>Perciformes</taxon>
        <taxon>Cottioidei</taxon>
        <taxon>Cottales</taxon>
        <taxon>Liparidae</taxon>
        <taxon>Liparis</taxon>
    </lineage>
</organism>
<name>A0A4Z2HXS4_9TELE</name>
<dbReference type="Proteomes" id="UP000314294">
    <property type="component" value="Unassembled WGS sequence"/>
</dbReference>
<gene>
    <name evidence="1" type="ORF">EYF80_019232</name>
</gene>
<accession>A0A4Z2HXS4</accession>
<sequence length="75" mass="8398">MKSLRASRRPGEAATVSKYHAEGLLNTQEQRRHVFRADIADGALQEAFLLLKLPHHLQLGIHLTKSPKIMMVNGV</sequence>
<proteinExistence type="predicted"/>
<evidence type="ECO:0000313" key="2">
    <source>
        <dbReference type="Proteomes" id="UP000314294"/>
    </source>
</evidence>
<protein>
    <submittedName>
        <fullName evidence="1">Uncharacterized protein</fullName>
    </submittedName>
</protein>